<feature type="region of interest" description="Disordered" evidence="1">
    <location>
        <begin position="685"/>
        <end position="720"/>
    </location>
</feature>
<evidence type="ECO:0000256" key="1">
    <source>
        <dbReference type="SAM" id="MobiDB-lite"/>
    </source>
</evidence>
<dbReference type="Pfam" id="PF06824">
    <property type="entry name" value="Glyco_hydro_125"/>
    <property type="match status" value="1"/>
</dbReference>
<dbReference type="InterPro" id="IPR008928">
    <property type="entry name" value="6-hairpin_glycosidase_sf"/>
</dbReference>
<keyword evidence="2" id="KW-0732">Signal</keyword>
<dbReference type="PANTHER" id="PTHR31047:SF1">
    <property type="entry name" value="DUF1237 DOMAIN-CONTAINING PROTEIN"/>
    <property type="match status" value="1"/>
</dbReference>
<dbReference type="InterPro" id="IPR012341">
    <property type="entry name" value="6hp_glycosidase-like_sf"/>
</dbReference>
<feature type="compositionally biased region" description="Polar residues" evidence="1">
    <location>
        <begin position="23"/>
        <end position="39"/>
    </location>
</feature>
<dbReference type="GeneID" id="42000596"/>
<dbReference type="RefSeq" id="XP_031010656.1">
    <property type="nucleotide sequence ID" value="XM_031165300.1"/>
</dbReference>
<sequence>MYARQLLIGALALGVEASWKDYQPQNRTPSSCPDYTDYSQKPHEPYSSGELKLPFMRPSEECRTFKSPAVEKVIEDMKKRIKNPDLARLFENTFPSTLDTTVKYFDVDENLAFIVTGDITAQWLRDTGNQFAHLYKLLPQDENLKDLVKAIINTEARYISEYPYCGAFQPPPESGLSPSVNDYAELVVVNPPVDNQTVFECKYELDSLAGFLKIARSYYNNTKDASFINDNFKSAMTQILRVIDEQSQSTWAEDWSYVSYYNWTGEAGSLSPPVPNSGNGKPKLANGLVACSHRPSDDLCVFNYITSDNAMMSVELDNVADLLDMEDTQKNLSTTLRSHAKTIRNAVWNHTLTSNGVFAYETNGYGGQYIMDDANVPSLVSLPYLGFLDRSDPVYQKTKKLLFSRANPYYAVGETFRGIGGPHANATNPWPMAHVSAIYGTDDDDEIAERLNIILENTSGLGLIHESVNIYNSTVFTRPWFAWANSYFAEMMLDLAERKPGLIFESDEPLSPDLHSITDSSPSLRMSLDSAVEAALAEFLYDPNIDFLGQLQGEVPCIGCVLALNRDHRLVCIVDKNPQLCIHCKSSSNKCPANGVSDTINDGDHLSDLEKFRVVHHIDEIASAFRSLAETVDNPLASCQNNGPIDSATLERMIADAAPSYAKKSVEAETLARLLKGLETADLTPVAREDPRKTGDWRTELETQSRPLIPFRPPVVRHPT</sequence>
<evidence type="ECO:0000313" key="3">
    <source>
        <dbReference type="EMBL" id="RBR06158.1"/>
    </source>
</evidence>
<dbReference type="OrthoDB" id="7771656at2759"/>
<dbReference type="PANTHER" id="PTHR31047">
    <property type="entry name" value="MEIOTICALLY UP-REGULATED GENE 157 PROTEIN"/>
    <property type="match status" value="1"/>
</dbReference>
<name>A0A366QPG6_9HYPO</name>
<evidence type="ECO:0000256" key="2">
    <source>
        <dbReference type="SAM" id="SignalP"/>
    </source>
</evidence>
<dbReference type="SMART" id="SM01149">
    <property type="entry name" value="DUF1237"/>
    <property type="match status" value="1"/>
</dbReference>
<dbReference type="SUPFAM" id="SSF48208">
    <property type="entry name" value="Six-hairpin glycosidases"/>
    <property type="match status" value="1"/>
</dbReference>
<protein>
    <recommendedName>
        <fullName evidence="5">RING-type domain-containing protein</fullName>
    </recommendedName>
</protein>
<evidence type="ECO:0000313" key="4">
    <source>
        <dbReference type="Proteomes" id="UP000253153"/>
    </source>
</evidence>
<dbReference type="GO" id="GO:0003824">
    <property type="term" value="F:catalytic activity"/>
    <property type="evidence" value="ECO:0007669"/>
    <property type="project" value="UniProtKB-ARBA"/>
</dbReference>
<dbReference type="InterPro" id="IPR008313">
    <property type="entry name" value="GH125"/>
</dbReference>
<reference evidence="3 4" key="1">
    <citation type="submission" date="2018-06" db="EMBL/GenBank/DDBJ databases">
        <title>Fusarium incarnatum-equiseti species complex species 28.</title>
        <authorList>
            <person name="Gardiner D.M."/>
        </authorList>
    </citation>
    <scope>NUCLEOTIDE SEQUENCE [LARGE SCALE GENOMIC DNA]</scope>
    <source>
        <strain evidence="3 4">FIESC_28</strain>
    </source>
</reference>
<gene>
    <name evidence="3" type="ORF">FIESC28_11173</name>
</gene>
<feature type="compositionally biased region" description="Basic and acidic residues" evidence="1">
    <location>
        <begin position="687"/>
        <end position="703"/>
    </location>
</feature>
<keyword evidence="4" id="KW-1185">Reference proteome</keyword>
<accession>A0A366QPG6</accession>
<evidence type="ECO:0008006" key="5">
    <source>
        <dbReference type="Google" id="ProtNLM"/>
    </source>
</evidence>
<dbReference type="Proteomes" id="UP000253153">
    <property type="component" value="Unassembled WGS sequence"/>
</dbReference>
<proteinExistence type="predicted"/>
<feature type="chain" id="PRO_5016944082" description="RING-type domain-containing protein" evidence="2">
    <location>
        <begin position="18"/>
        <end position="720"/>
    </location>
</feature>
<organism evidence="3 4">
    <name type="scientific">Fusarium coffeatum</name>
    <dbReference type="NCBI Taxonomy" id="231269"/>
    <lineage>
        <taxon>Eukaryota</taxon>
        <taxon>Fungi</taxon>
        <taxon>Dikarya</taxon>
        <taxon>Ascomycota</taxon>
        <taxon>Pezizomycotina</taxon>
        <taxon>Sordariomycetes</taxon>
        <taxon>Hypocreomycetidae</taxon>
        <taxon>Hypocreales</taxon>
        <taxon>Nectriaceae</taxon>
        <taxon>Fusarium</taxon>
        <taxon>Fusarium incarnatum-equiseti species complex</taxon>
    </lineage>
</organism>
<feature type="region of interest" description="Disordered" evidence="1">
    <location>
        <begin position="23"/>
        <end position="50"/>
    </location>
</feature>
<dbReference type="GO" id="GO:0005975">
    <property type="term" value="P:carbohydrate metabolic process"/>
    <property type="evidence" value="ECO:0007669"/>
    <property type="project" value="InterPro"/>
</dbReference>
<dbReference type="EMBL" id="QKXC01000361">
    <property type="protein sequence ID" value="RBR06158.1"/>
    <property type="molecule type" value="Genomic_DNA"/>
</dbReference>
<feature type="signal peptide" evidence="2">
    <location>
        <begin position="1"/>
        <end position="17"/>
    </location>
</feature>
<comment type="caution">
    <text evidence="3">The sequence shown here is derived from an EMBL/GenBank/DDBJ whole genome shotgun (WGS) entry which is preliminary data.</text>
</comment>
<dbReference type="AlphaFoldDB" id="A0A366QPG6"/>
<dbReference type="Gene3D" id="1.50.10.10">
    <property type="match status" value="1"/>
</dbReference>